<dbReference type="PANTHER" id="PTHR10773:SF19">
    <property type="match status" value="1"/>
</dbReference>
<keyword evidence="3" id="KW-1185">Reference proteome</keyword>
<comment type="caution">
    <text evidence="2">The sequence shown here is derived from an EMBL/GenBank/DDBJ whole genome shotgun (WGS) entry which is preliminary data.</text>
</comment>
<dbReference type="EMBL" id="CAJQZP010001359">
    <property type="protein sequence ID" value="CAG5041355.1"/>
    <property type="molecule type" value="Genomic_DNA"/>
</dbReference>
<dbReference type="OrthoDB" id="7384904at2759"/>
<name>A0A8S3XTE7_PARAO</name>
<sequence>MNNRRNNAQSARSRGILDSLLKFSNDSQSESDLHERNVVLVTENVLVHATQNWSPDRNKQVSYSRIDKSDDDNSIEILDIPSSQTQKNYEDRTPENIDEHLDDTVLPQIVCETSNQSNIIQNNEIESGSSDFSAEKSRDVLQDNTECHIEMGQDISSGSDDEWQPVSHDLITSIENEESTSKSDSDDGDGDDNIPLALLCRKRKKGYGPFQRKLRKERTEKRRKGEEYVIAKGKCIPKRYPGGFSDNCRAKFQQKLEKINLNQLYIDYRELPSRKAQKRYLSGLIKIKPKERTRRNSFMKNREVTVVYNIDGTEGNICKKCFMKTFGEGRGFIDEIVKKKKNSSSACVIVKADQRGLRDPGNKRSDHDIQYVKNFIDEFPAYESHYSRRHTNKKYLHQDLNMKISYKLYKDQYVKDNGEEGLPPVSITLFRSIFKTLNLKFKKPSNDTCDSLTVQIKTCEDTNEKQNLEEKKTIHQSKAESHYNSKREDKELSKQSDGKIVVAAFDLQKCLATPYLSAGISFYKRKLWSFNLTVRNITEKRTHCFVWYESIAQRGADEIASCLFRFIMELPEIVEQIIFYSDTCPGQNRNNILPLMFALAVNQKTSLNEIHHKFLVPGHTHLECDSDRKIYKTS</sequence>
<feature type="region of interest" description="Disordered" evidence="1">
    <location>
        <begin position="472"/>
        <end position="491"/>
    </location>
</feature>
<evidence type="ECO:0000313" key="3">
    <source>
        <dbReference type="Proteomes" id="UP000691718"/>
    </source>
</evidence>
<feature type="region of interest" description="Disordered" evidence="1">
    <location>
        <begin position="56"/>
        <end position="76"/>
    </location>
</feature>
<dbReference type="AlphaFoldDB" id="A0A8S3XTE7"/>
<evidence type="ECO:0000256" key="1">
    <source>
        <dbReference type="SAM" id="MobiDB-lite"/>
    </source>
</evidence>
<proteinExistence type="predicted"/>
<accession>A0A8S3XTE7</accession>
<dbReference type="PANTHER" id="PTHR10773">
    <property type="entry name" value="DNA-DIRECTED RNA POLYMERASES I, II, AND III SUBUNIT RPABC2"/>
    <property type="match status" value="1"/>
</dbReference>
<feature type="region of interest" description="Disordered" evidence="1">
    <location>
        <begin position="175"/>
        <end position="194"/>
    </location>
</feature>
<dbReference type="Proteomes" id="UP000691718">
    <property type="component" value="Unassembled WGS sequence"/>
</dbReference>
<protein>
    <submittedName>
        <fullName evidence="2">(apollo) hypothetical protein</fullName>
    </submittedName>
</protein>
<gene>
    <name evidence="2" type="ORF">PAPOLLO_LOCUS22120</name>
</gene>
<reference evidence="2" key="1">
    <citation type="submission" date="2021-04" db="EMBL/GenBank/DDBJ databases">
        <authorList>
            <person name="Tunstrom K."/>
        </authorList>
    </citation>
    <scope>NUCLEOTIDE SEQUENCE</scope>
</reference>
<evidence type="ECO:0000313" key="2">
    <source>
        <dbReference type="EMBL" id="CAG5041355.1"/>
    </source>
</evidence>
<organism evidence="2 3">
    <name type="scientific">Parnassius apollo</name>
    <name type="common">Apollo butterfly</name>
    <name type="synonym">Papilio apollo</name>
    <dbReference type="NCBI Taxonomy" id="110799"/>
    <lineage>
        <taxon>Eukaryota</taxon>
        <taxon>Metazoa</taxon>
        <taxon>Ecdysozoa</taxon>
        <taxon>Arthropoda</taxon>
        <taxon>Hexapoda</taxon>
        <taxon>Insecta</taxon>
        <taxon>Pterygota</taxon>
        <taxon>Neoptera</taxon>
        <taxon>Endopterygota</taxon>
        <taxon>Lepidoptera</taxon>
        <taxon>Glossata</taxon>
        <taxon>Ditrysia</taxon>
        <taxon>Papilionoidea</taxon>
        <taxon>Papilionidae</taxon>
        <taxon>Parnassiinae</taxon>
        <taxon>Parnassini</taxon>
        <taxon>Parnassius</taxon>
        <taxon>Parnassius</taxon>
    </lineage>
</organism>